<dbReference type="Proteomes" id="UP000828390">
    <property type="component" value="Unassembled WGS sequence"/>
</dbReference>
<keyword evidence="3" id="KW-1185">Reference proteome</keyword>
<gene>
    <name evidence="2" type="ORF">DPMN_021356</name>
</gene>
<evidence type="ECO:0000313" key="3">
    <source>
        <dbReference type="Proteomes" id="UP000828390"/>
    </source>
</evidence>
<proteinExistence type="predicted"/>
<dbReference type="EMBL" id="JAIWYP010000001">
    <property type="protein sequence ID" value="KAH3897171.1"/>
    <property type="molecule type" value="Genomic_DNA"/>
</dbReference>
<name>A0A9D4NLX2_DREPO</name>
<organism evidence="2 3">
    <name type="scientific">Dreissena polymorpha</name>
    <name type="common">Zebra mussel</name>
    <name type="synonym">Mytilus polymorpha</name>
    <dbReference type="NCBI Taxonomy" id="45954"/>
    <lineage>
        <taxon>Eukaryota</taxon>
        <taxon>Metazoa</taxon>
        <taxon>Spiralia</taxon>
        <taxon>Lophotrochozoa</taxon>
        <taxon>Mollusca</taxon>
        <taxon>Bivalvia</taxon>
        <taxon>Autobranchia</taxon>
        <taxon>Heteroconchia</taxon>
        <taxon>Euheterodonta</taxon>
        <taxon>Imparidentia</taxon>
        <taxon>Neoheterodontei</taxon>
        <taxon>Myida</taxon>
        <taxon>Dreissenoidea</taxon>
        <taxon>Dreissenidae</taxon>
        <taxon>Dreissena</taxon>
    </lineage>
</organism>
<evidence type="ECO:0000313" key="2">
    <source>
        <dbReference type="EMBL" id="KAH3897171.1"/>
    </source>
</evidence>
<protein>
    <submittedName>
        <fullName evidence="2">Uncharacterized protein</fullName>
    </submittedName>
</protein>
<sequence>MNRKTSNKLNNQTNIRSLCLQKQQFHKQLNKKPSTKQHTYPEPGPSHLNTDVESSEDEDDDETCCVCSRFQPKELANCASLIFVRWAKCDFDNCSHWVHLQLCTATNVVRRNDPFFCPCHNIADEWTCFICVQSYMLF</sequence>
<dbReference type="AlphaFoldDB" id="A0A9D4NLX2"/>
<accession>A0A9D4NLX2</accession>
<comment type="caution">
    <text evidence="2">The sequence shown here is derived from an EMBL/GenBank/DDBJ whole genome shotgun (WGS) entry which is preliminary data.</text>
</comment>
<evidence type="ECO:0000256" key="1">
    <source>
        <dbReference type="SAM" id="MobiDB-lite"/>
    </source>
</evidence>
<reference evidence="2" key="2">
    <citation type="submission" date="2020-11" db="EMBL/GenBank/DDBJ databases">
        <authorList>
            <person name="McCartney M.A."/>
            <person name="Auch B."/>
            <person name="Kono T."/>
            <person name="Mallez S."/>
            <person name="Becker A."/>
            <person name="Gohl D.M."/>
            <person name="Silverstein K.A.T."/>
            <person name="Koren S."/>
            <person name="Bechman K.B."/>
            <person name="Herman A."/>
            <person name="Abrahante J.E."/>
            <person name="Garbe J."/>
        </authorList>
    </citation>
    <scope>NUCLEOTIDE SEQUENCE</scope>
    <source>
        <strain evidence="2">Duluth1</strain>
        <tissue evidence="2">Whole animal</tissue>
    </source>
</reference>
<reference evidence="2" key="1">
    <citation type="journal article" date="2019" name="bioRxiv">
        <title>The Genome of the Zebra Mussel, Dreissena polymorpha: A Resource for Invasive Species Research.</title>
        <authorList>
            <person name="McCartney M.A."/>
            <person name="Auch B."/>
            <person name="Kono T."/>
            <person name="Mallez S."/>
            <person name="Zhang Y."/>
            <person name="Obille A."/>
            <person name="Becker A."/>
            <person name="Abrahante J.E."/>
            <person name="Garbe J."/>
            <person name="Badalamenti J.P."/>
            <person name="Herman A."/>
            <person name="Mangelson H."/>
            <person name="Liachko I."/>
            <person name="Sullivan S."/>
            <person name="Sone E.D."/>
            <person name="Koren S."/>
            <person name="Silverstein K.A.T."/>
            <person name="Beckman K.B."/>
            <person name="Gohl D.M."/>
        </authorList>
    </citation>
    <scope>NUCLEOTIDE SEQUENCE</scope>
    <source>
        <strain evidence="2">Duluth1</strain>
        <tissue evidence="2">Whole animal</tissue>
    </source>
</reference>
<feature type="region of interest" description="Disordered" evidence="1">
    <location>
        <begin position="27"/>
        <end position="59"/>
    </location>
</feature>